<name>A0A2L1U7Z2_9BACL</name>
<dbReference type="InterPro" id="IPR032689">
    <property type="entry name" value="TraG-D_C"/>
</dbReference>
<dbReference type="Proteomes" id="UP000239833">
    <property type="component" value="Plasmid unnamed3"/>
</dbReference>
<protein>
    <submittedName>
        <fullName evidence="3">Conjugative coupling factor TraD, SXT/TOL subfamily</fullName>
    </submittedName>
</protein>
<evidence type="ECO:0000313" key="4">
    <source>
        <dbReference type="Proteomes" id="UP000239833"/>
    </source>
</evidence>
<dbReference type="GeneID" id="64221184"/>
<keyword evidence="1" id="KW-0472">Membrane</keyword>
<evidence type="ECO:0000313" key="3">
    <source>
        <dbReference type="EMBL" id="AVF29032.1"/>
    </source>
</evidence>
<dbReference type="InterPro" id="IPR051162">
    <property type="entry name" value="T4SS_component"/>
</dbReference>
<accession>A0A2L1U7Z2</accession>
<proteinExistence type="predicted"/>
<keyword evidence="3" id="KW-0614">Plasmid</keyword>
<dbReference type="PANTHER" id="PTHR30121:SF6">
    <property type="entry name" value="SLR6007 PROTEIN"/>
    <property type="match status" value="1"/>
</dbReference>
<feature type="domain" description="TraD/TraG TraM recognition site" evidence="2">
    <location>
        <begin position="466"/>
        <end position="589"/>
    </location>
</feature>
<dbReference type="SUPFAM" id="SSF52540">
    <property type="entry name" value="P-loop containing nucleoside triphosphate hydrolases"/>
    <property type="match status" value="1"/>
</dbReference>
<gene>
    <name evidence="3" type="ORF">ERICIII_05033</name>
</gene>
<dbReference type="RefSeq" id="WP_104932934.1">
    <property type="nucleotide sequence ID" value="NZ_CP019658.1"/>
</dbReference>
<feature type="transmembrane region" description="Helical" evidence="1">
    <location>
        <begin position="45"/>
        <end position="64"/>
    </location>
</feature>
<feature type="transmembrane region" description="Helical" evidence="1">
    <location>
        <begin position="99"/>
        <end position="119"/>
    </location>
</feature>
<keyword evidence="1" id="KW-0812">Transmembrane</keyword>
<geneLocation type="plasmid" evidence="3">
    <name>unnamed3</name>
</geneLocation>
<keyword evidence="1" id="KW-1133">Transmembrane helix</keyword>
<evidence type="ECO:0000259" key="2">
    <source>
        <dbReference type="Pfam" id="PF12696"/>
    </source>
</evidence>
<sequence>MAKTNEEVAQEFGFSIGIILAALVAFPVIIFSLPYLFFRRFVYKWIHGVLAAVALTLCIALVVVEPVVYFGLYSILPFDITWLQYFFEKPIQFSTVSVCFYLLAGLPGSFVIGLITDYIRSRQVHSIEEERLKFTASKKYESVYKKRFVMNAEVQRKWRKKEDQDELLLGIDEAGKPYTMHFKELNQHKFVVATTGGGKTILLLSDVEYAAKKNIPIIFIDGKGSLETIDDVKAICNRYGRKLHIFSDTGKLTYNPLKYGNATTIKDKLEQLIETESKYYSEISGNLVQTMIQFIDAYKFKRDLQTFAFFLDPAEIKKVLLNDTELSTEEETDEMEDYSSFLDDEDVTNPKKSTKNRKLTARAKKFQERFFDRYKHEEDGEDYLFINASSVRTQIYLLLDSDLGHLFEEKEDGIDLIRFSDNKESLFISFDGLIYDKFLKIVSRFIVLDINYLVSHRNRHKMKDQPMLAILDELSAYINDKVVDTINKSRSAGLHCVLATQTFADLQKIDASLLDQVIGNTNTHIFGQTNDPSGIEYMANTLGTYKDIDLTIQTERQEGRLDRQDLKGDKGTTRQVQKYKVAPDDIRDLRQGSFVIHRKAAGDKIQPAIIYARNPLID</sequence>
<dbReference type="AlphaFoldDB" id="A0A2L1U7Z2"/>
<dbReference type="InterPro" id="IPR027417">
    <property type="entry name" value="P-loop_NTPase"/>
</dbReference>
<dbReference type="Pfam" id="PF12696">
    <property type="entry name" value="TraG-D_C"/>
    <property type="match status" value="1"/>
</dbReference>
<reference evidence="4" key="1">
    <citation type="submission" date="2017-02" db="EMBL/GenBank/DDBJ databases">
        <title>Delineation of Paenibacillus larvae strains originating from foulbrood outbreaks.</title>
        <authorList>
            <person name="Beims H."/>
            <person name="Bunk B."/>
            <person name="Sproeer C."/>
            <person name="Mohr K.I."/>
            <person name="Pradella S."/>
            <person name="Guenther G."/>
            <person name="Rohde M."/>
            <person name="von der Ohe W."/>
            <person name="Steinert M."/>
        </authorList>
    </citation>
    <scope>NUCLEOTIDE SEQUENCE [LARGE SCALE GENOMIC DNA]</scope>
    <source>
        <strain evidence="4">Eric_III</strain>
        <plasmid evidence="4">Plasmid unnamed3</plasmid>
    </source>
</reference>
<feature type="transmembrane region" description="Helical" evidence="1">
    <location>
        <begin position="12"/>
        <end position="38"/>
    </location>
</feature>
<evidence type="ECO:0000256" key="1">
    <source>
        <dbReference type="SAM" id="Phobius"/>
    </source>
</evidence>
<dbReference type="PANTHER" id="PTHR30121">
    <property type="entry name" value="UNCHARACTERIZED PROTEIN YJGR-RELATED"/>
    <property type="match status" value="1"/>
</dbReference>
<dbReference type="CDD" id="cd01127">
    <property type="entry name" value="TrwB_TraG_TraD_VirD4"/>
    <property type="match status" value="1"/>
</dbReference>
<dbReference type="EMBL" id="CP019658">
    <property type="protein sequence ID" value="AVF29032.1"/>
    <property type="molecule type" value="Genomic_DNA"/>
</dbReference>
<organism evidence="3 4">
    <name type="scientific">Paenibacillus larvae subsp. larvae</name>
    <dbReference type="NCBI Taxonomy" id="147375"/>
    <lineage>
        <taxon>Bacteria</taxon>
        <taxon>Bacillati</taxon>
        <taxon>Bacillota</taxon>
        <taxon>Bacilli</taxon>
        <taxon>Bacillales</taxon>
        <taxon>Paenibacillaceae</taxon>
        <taxon>Paenibacillus</taxon>
    </lineage>
</organism>
<dbReference type="Gene3D" id="3.40.50.300">
    <property type="entry name" value="P-loop containing nucleotide triphosphate hydrolases"/>
    <property type="match status" value="2"/>
</dbReference>